<dbReference type="SUPFAM" id="SSF49464">
    <property type="entry name" value="Carboxypeptidase regulatory domain-like"/>
    <property type="match status" value="1"/>
</dbReference>
<organism evidence="4 5">
    <name type="scientific">Spirosoma sordidisoli</name>
    <dbReference type="NCBI Taxonomy" id="2502893"/>
    <lineage>
        <taxon>Bacteria</taxon>
        <taxon>Pseudomonadati</taxon>
        <taxon>Bacteroidota</taxon>
        <taxon>Cytophagia</taxon>
        <taxon>Cytophagales</taxon>
        <taxon>Cytophagaceae</taxon>
        <taxon>Spirosoma</taxon>
    </lineage>
</organism>
<dbReference type="InterPro" id="IPR036942">
    <property type="entry name" value="Beta-barrel_TonB_sf"/>
</dbReference>
<evidence type="ECO:0000256" key="2">
    <source>
        <dbReference type="ARBA" id="ARBA00023136"/>
    </source>
</evidence>
<dbReference type="EMBL" id="SBLB01000005">
    <property type="protein sequence ID" value="RYC68444.1"/>
    <property type="molecule type" value="Genomic_DNA"/>
</dbReference>
<dbReference type="Proteomes" id="UP000290407">
    <property type="component" value="Unassembled WGS sequence"/>
</dbReference>
<evidence type="ECO:0000256" key="1">
    <source>
        <dbReference type="ARBA" id="ARBA00004442"/>
    </source>
</evidence>
<dbReference type="GO" id="GO:0009279">
    <property type="term" value="C:cell outer membrane"/>
    <property type="evidence" value="ECO:0007669"/>
    <property type="project" value="UniProtKB-SubCell"/>
</dbReference>
<dbReference type="SUPFAM" id="SSF56935">
    <property type="entry name" value="Porins"/>
    <property type="match status" value="1"/>
</dbReference>
<keyword evidence="4" id="KW-0675">Receptor</keyword>
<protein>
    <submittedName>
        <fullName evidence="4">TonB-dependent receptor</fullName>
    </submittedName>
</protein>
<comment type="subcellular location">
    <subcellularLocation>
        <location evidence="1">Cell outer membrane</location>
    </subcellularLocation>
</comment>
<dbReference type="InterPro" id="IPR008969">
    <property type="entry name" value="CarboxyPept-like_regulatory"/>
</dbReference>
<keyword evidence="2" id="KW-0472">Membrane</keyword>
<reference evidence="4 5" key="1">
    <citation type="submission" date="2019-01" db="EMBL/GenBank/DDBJ databases">
        <title>Spirosoma flava sp. nov., a propanil-degrading bacterium isolated from herbicide-contaminated soil.</title>
        <authorList>
            <person name="Zhang L."/>
            <person name="Jiang J.-D."/>
        </authorList>
    </citation>
    <scope>NUCLEOTIDE SEQUENCE [LARGE SCALE GENOMIC DNA]</scope>
    <source>
        <strain evidence="4 5">TY50</strain>
    </source>
</reference>
<evidence type="ECO:0000313" key="5">
    <source>
        <dbReference type="Proteomes" id="UP000290407"/>
    </source>
</evidence>
<evidence type="ECO:0000256" key="3">
    <source>
        <dbReference type="ARBA" id="ARBA00023237"/>
    </source>
</evidence>
<keyword evidence="3" id="KW-0998">Cell outer membrane</keyword>
<keyword evidence="5" id="KW-1185">Reference proteome</keyword>
<accession>A0A4Q2UH00</accession>
<dbReference type="RefSeq" id="WP_077919568.1">
    <property type="nucleotide sequence ID" value="NZ_SBLB01000005.1"/>
</dbReference>
<proteinExistence type="predicted"/>
<evidence type="ECO:0000313" key="4">
    <source>
        <dbReference type="EMBL" id="RYC68444.1"/>
    </source>
</evidence>
<dbReference type="Gene3D" id="2.60.40.1120">
    <property type="entry name" value="Carboxypeptidase-like, regulatory domain"/>
    <property type="match status" value="1"/>
</dbReference>
<comment type="caution">
    <text evidence="4">The sequence shown here is derived from an EMBL/GenBank/DDBJ whole genome shotgun (WGS) entry which is preliminary data.</text>
</comment>
<sequence length="737" mass="82813">MNTQQLRHVYVPWSWLWVVLTVSGPLTATQAQVRISGEVTYNGISPVAAANVTIEGTYDGGTTDKKGKFSFVAAELGTYTLRIEAPGFVHRQQPLVLADTLPVRLRLELNEKLMTLAEIMVRPRVFANADRNLASNLKPLDVLTTATDGSIATTLKSMPGAQQIGESADLFVRGGTGSETRTFMDGLLIRSYNQSGVSGVATRSRYPTQLFKGTVFSTGGYSAQYGQALSSVLLLETQDIPVQSNAELTLSPLMGGATIQQILPSKTAVVGGGLNYTNLNWVLNWMPNQSLQLSPAPESVDGNLYYRQKLPRQGMLKAFVNWGASKTGIYQNNLDYVNTLNRVRVDNRNLYGNLSYRQSIGRGWKLQAGSAWNQNADETTVQVTQDNQPRSVYTGQQHTQIGQARAVLSKSVLNYSTLHIGSEWFYTREQTQDSGRVQSYVDVYRSAFAEMDWYVNEQVSVRVGGRYEQSTLTNRQALAPRLSLGYTFANNGLLSFSYGTFYQQPDREFLFQQHDLDMARARHTILSYQRMDAFRSFRVELYHKSYTGLIRTRPDTTATGTGYARGFELFWRDKKTLKDIDYWISYSFLDTERQFMAYPMRVQPGFAARHTASVVAKRFFSKITTNVGLTYSVASGRPYYNPTRPDDRFMQDRTPVYHNLGLSVAYLPKIKIKQAYSVVVLTVSNVLGNGQIYGYRYGTLDTSRREAIRPVANPFVFLGMFLNFGIDRRQDTINAQL</sequence>
<dbReference type="Gene3D" id="2.40.170.20">
    <property type="entry name" value="TonB-dependent receptor, beta-barrel domain"/>
    <property type="match status" value="1"/>
</dbReference>
<dbReference type="Pfam" id="PF13715">
    <property type="entry name" value="CarbopepD_reg_2"/>
    <property type="match status" value="1"/>
</dbReference>
<name>A0A4Q2UH00_9BACT</name>
<gene>
    <name evidence="4" type="ORF">EQG79_18980</name>
</gene>
<dbReference type="AlphaFoldDB" id="A0A4Q2UH00"/>